<proteinExistence type="predicted"/>
<dbReference type="EMBL" id="FQYX01000048">
    <property type="protein sequence ID" value="SHJ87399.1"/>
    <property type="molecule type" value="Genomic_DNA"/>
</dbReference>
<protein>
    <submittedName>
        <fullName evidence="1">Uncharacterized protein</fullName>
    </submittedName>
</protein>
<dbReference type="RefSeq" id="WP_072765975.1">
    <property type="nucleotide sequence ID" value="NZ_FQYX01000048.1"/>
</dbReference>
<dbReference type="AlphaFoldDB" id="A0A1M6MVJ0"/>
<reference evidence="1 2" key="1">
    <citation type="submission" date="2016-11" db="EMBL/GenBank/DDBJ databases">
        <authorList>
            <person name="Jaros S."/>
            <person name="Januszkiewicz K."/>
            <person name="Wedrychowicz H."/>
        </authorList>
    </citation>
    <scope>NUCLEOTIDE SEQUENCE [LARGE SCALE GENOMIC DNA]</scope>
    <source>
        <strain evidence="1 2">CGMCC 1.8863</strain>
    </source>
</reference>
<sequence length="246" mass="28997">MIEQTNIQLFNALQKDIWSEFAQKWHEKWHEKKNESTFQNAVKNLYGFEKDYEWNILHNSFQVIDDSELAKLSFKHLERQKPSINLDFAERNLRLYGLLNAVSQQKLAIDNLLTIHKMANKTRLSKQLSQSKILAFSNKIVAHATSAKTEKVDFKHFFDVDEITMLKSDSRVFSLLRNQNELENLDFMKEIETFDKMVESNLSLIATKLIKKIYKNQGEFYKRLFVIELTRTCGMVEGDHLMGIKR</sequence>
<evidence type="ECO:0000313" key="1">
    <source>
        <dbReference type="EMBL" id="SHJ87399.1"/>
    </source>
</evidence>
<dbReference type="OrthoDB" id="6401163at2"/>
<evidence type="ECO:0000313" key="2">
    <source>
        <dbReference type="Proteomes" id="UP000184231"/>
    </source>
</evidence>
<name>A0A1M6MVJ0_9FLAO</name>
<dbReference type="Proteomes" id="UP000184231">
    <property type="component" value="Unassembled WGS sequence"/>
</dbReference>
<accession>A0A1M6MVJ0</accession>
<keyword evidence="2" id="KW-1185">Reference proteome</keyword>
<gene>
    <name evidence="1" type="ORF">SAMN04487911_14812</name>
</gene>
<organism evidence="1 2">
    <name type="scientific">Arenibacter nanhaiticus</name>
    <dbReference type="NCBI Taxonomy" id="558155"/>
    <lineage>
        <taxon>Bacteria</taxon>
        <taxon>Pseudomonadati</taxon>
        <taxon>Bacteroidota</taxon>
        <taxon>Flavobacteriia</taxon>
        <taxon>Flavobacteriales</taxon>
        <taxon>Flavobacteriaceae</taxon>
        <taxon>Arenibacter</taxon>
    </lineage>
</organism>